<accession>A0A165LE93</accession>
<organism evidence="1 2">
    <name type="scientific">Daedalea quercina L-15889</name>
    <dbReference type="NCBI Taxonomy" id="1314783"/>
    <lineage>
        <taxon>Eukaryota</taxon>
        <taxon>Fungi</taxon>
        <taxon>Dikarya</taxon>
        <taxon>Basidiomycota</taxon>
        <taxon>Agaricomycotina</taxon>
        <taxon>Agaricomycetes</taxon>
        <taxon>Polyporales</taxon>
        <taxon>Fomitopsis</taxon>
    </lineage>
</organism>
<proteinExistence type="predicted"/>
<dbReference type="AlphaFoldDB" id="A0A165LE93"/>
<evidence type="ECO:0000313" key="1">
    <source>
        <dbReference type="EMBL" id="KZT64302.1"/>
    </source>
</evidence>
<reference evidence="1 2" key="1">
    <citation type="journal article" date="2016" name="Mol. Biol. Evol.">
        <title>Comparative Genomics of Early-Diverging Mushroom-Forming Fungi Provides Insights into the Origins of Lignocellulose Decay Capabilities.</title>
        <authorList>
            <person name="Nagy L.G."/>
            <person name="Riley R."/>
            <person name="Tritt A."/>
            <person name="Adam C."/>
            <person name="Daum C."/>
            <person name="Floudas D."/>
            <person name="Sun H."/>
            <person name="Yadav J.S."/>
            <person name="Pangilinan J."/>
            <person name="Larsson K.H."/>
            <person name="Matsuura K."/>
            <person name="Barry K."/>
            <person name="Labutti K."/>
            <person name="Kuo R."/>
            <person name="Ohm R.A."/>
            <person name="Bhattacharya S.S."/>
            <person name="Shirouzu T."/>
            <person name="Yoshinaga Y."/>
            <person name="Martin F.M."/>
            <person name="Grigoriev I.V."/>
            <person name="Hibbett D.S."/>
        </authorList>
    </citation>
    <scope>NUCLEOTIDE SEQUENCE [LARGE SCALE GENOMIC DNA]</scope>
    <source>
        <strain evidence="1 2">L-15889</strain>
    </source>
</reference>
<gene>
    <name evidence="1" type="ORF">DAEQUDRAFT_741374</name>
</gene>
<name>A0A165LE93_9APHY</name>
<dbReference type="Proteomes" id="UP000076727">
    <property type="component" value="Unassembled WGS sequence"/>
</dbReference>
<evidence type="ECO:0000313" key="2">
    <source>
        <dbReference type="Proteomes" id="UP000076727"/>
    </source>
</evidence>
<protein>
    <submittedName>
        <fullName evidence="1">Uncharacterized protein</fullName>
    </submittedName>
</protein>
<keyword evidence="2" id="KW-1185">Reference proteome</keyword>
<sequence length="255" mass="27608">MLLQVATISNLGMMIVEDLFSVTCKNPQPQLDRAYMEAFASIAIWVLNNLILSGKHAVGVAQMADVLRVYALSPGDWRLPVFVFLLAFLRVPYQIPQLLLLLQWAVFYGASRLALNRPNGQHIGSLLRRASQLDGCRRHCAHRYLFNVGPIAQQDWPVYQMSALVHHQCVEHCTVCGTGASDVNSAGAASSVSGNAQGSELHFSARGIDGPGQSVSTMWDEGDNDQEVADIDTVGAPTDVVPSLTRSAATSKGMT</sequence>
<dbReference type="EMBL" id="KV429133">
    <property type="protein sequence ID" value="KZT64302.1"/>
    <property type="molecule type" value="Genomic_DNA"/>
</dbReference>